<dbReference type="EMBL" id="JAHFVK010000001">
    <property type="protein sequence ID" value="MBT2133609.1"/>
    <property type="molecule type" value="Genomic_DNA"/>
</dbReference>
<evidence type="ECO:0008006" key="3">
    <source>
        <dbReference type="Google" id="ProtNLM"/>
    </source>
</evidence>
<dbReference type="Gene3D" id="3.40.50.300">
    <property type="entry name" value="P-loop containing nucleotide triphosphate hydrolases"/>
    <property type="match status" value="1"/>
</dbReference>
<organism evidence="1 2">
    <name type="scientific">Croceibacterium selenioxidans</name>
    <dbReference type="NCBI Taxonomy" id="2838833"/>
    <lineage>
        <taxon>Bacteria</taxon>
        <taxon>Pseudomonadati</taxon>
        <taxon>Pseudomonadota</taxon>
        <taxon>Alphaproteobacteria</taxon>
        <taxon>Sphingomonadales</taxon>
        <taxon>Erythrobacteraceae</taxon>
        <taxon>Croceibacterium</taxon>
    </lineage>
</organism>
<dbReference type="Proteomes" id="UP000811255">
    <property type="component" value="Unassembled WGS sequence"/>
</dbReference>
<comment type="caution">
    <text evidence="1">The sequence shown here is derived from an EMBL/GenBank/DDBJ whole genome shotgun (WGS) entry which is preliminary data.</text>
</comment>
<proteinExistence type="predicted"/>
<keyword evidence="2" id="KW-1185">Reference proteome</keyword>
<evidence type="ECO:0000313" key="2">
    <source>
        <dbReference type="Proteomes" id="UP000811255"/>
    </source>
</evidence>
<evidence type="ECO:0000313" key="1">
    <source>
        <dbReference type="EMBL" id="MBT2133609.1"/>
    </source>
</evidence>
<sequence>MSAFPTAAQLSLPGKQASRWSPGLPCAPHNEVFASADEGSGVAVALALALDGLRGQGGDRLGDRSLLWVQDATSLRLNGRPYRAGLPPELRNRVIHVLAPKPEDALFALEEGIRCRDMACVIGEIAGNPKTLDFTASRRLTLAAERYGVRLFLVRHDAKRDLSSARMRWQVRSAASLPPGWNTAAPGTPAWHAELFRARTLATGEWILRDDGKGLAAERPSTAPDHGDLAAAAGGRSLAAC</sequence>
<protein>
    <recommendedName>
        <fullName evidence="3">RecA-like protein</fullName>
    </recommendedName>
</protein>
<name>A0ABS5W1U4_9SPHN</name>
<dbReference type="SUPFAM" id="SSF52540">
    <property type="entry name" value="P-loop containing nucleoside triphosphate hydrolases"/>
    <property type="match status" value="1"/>
</dbReference>
<gene>
    <name evidence="1" type="ORF">KK137_04610</name>
</gene>
<reference evidence="1 2" key="1">
    <citation type="submission" date="2021-05" db="EMBL/GenBank/DDBJ databases">
        <title>Croceibacterium sp. LX-88 genome sequence.</title>
        <authorList>
            <person name="Luo X."/>
        </authorList>
    </citation>
    <scope>NUCLEOTIDE SEQUENCE [LARGE SCALE GENOMIC DNA]</scope>
    <source>
        <strain evidence="1 2">LX-88</strain>
    </source>
</reference>
<accession>A0ABS5W1U4</accession>
<dbReference type="InterPro" id="IPR027417">
    <property type="entry name" value="P-loop_NTPase"/>
</dbReference>